<dbReference type="EMBL" id="FVGW01000001">
    <property type="protein sequence ID" value="SKL37743.1"/>
    <property type="molecule type" value="Genomic_DNA"/>
</dbReference>
<dbReference type="RefSeq" id="WP_079626671.1">
    <property type="nucleotide sequence ID" value="NZ_FVGW01000001.1"/>
</dbReference>
<reference evidence="1 2" key="1">
    <citation type="submission" date="2016-11" db="EMBL/GenBank/DDBJ databases">
        <authorList>
            <consortium name="Pathogen Informatics"/>
        </authorList>
    </citation>
    <scope>NUCLEOTIDE SEQUENCE [LARGE SCALE GENOMIC DNA]</scope>
    <source>
        <strain evidence="1 2">911</strain>
    </source>
</reference>
<keyword evidence="1" id="KW-0282">Flagellum</keyword>
<dbReference type="AlphaFoldDB" id="A0A1T8GW09"/>
<protein>
    <submittedName>
        <fullName evidence="1">Flagellar hook-length control protein</fullName>
    </submittedName>
</protein>
<keyword evidence="1" id="KW-0966">Cell projection</keyword>
<sequence length="117" mass="12526">MTAPTEPAQDAIKAAMTVAKDVAEGRLDPAALNAAVAAECRELFAFVAGPDDSLWEIHVEVARQVLALDGIPVDELAEWLAVARRAQGIEAKSEPGWMARVLEQLADDEDDDEAESV</sequence>
<accession>A0A1T8GW09</accession>
<keyword evidence="1" id="KW-0969">Cilium</keyword>
<gene>
    <name evidence="1" type="ORF">SAMEA2259716_00302</name>
</gene>
<dbReference type="Proteomes" id="UP000190074">
    <property type="component" value="Unassembled WGS sequence"/>
</dbReference>
<evidence type="ECO:0000313" key="2">
    <source>
        <dbReference type="Proteomes" id="UP000190074"/>
    </source>
</evidence>
<evidence type="ECO:0000313" key="1">
    <source>
        <dbReference type="EMBL" id="SKL37743.1"/>
    </source>
</evidence>
<name>A0A1T8GW09_9MYCO</name>
<organism evidence="1 2">
    <name type="scientific">Mycobacteroides abscessus subsp. massiliense</name>
    <dbReference type="NCBI Taxonomy" id="1962118"/>
    <lineage>
        <taxon>Bacteria</taxon>
        <taxon>Bacillati</taxon>
        <taxon>Actinomycetota</taxon>
        <taxon>Actinomycetes</taxon>
        <taxon>Mycobacteriales</taxon>
        <taxon>Mycobacteriaceae</taxon>
        <taxon>Mycobacteroides</taxon>
        <taxon>Mycobacteroides abscessus</taxon>
    </lineage>
</organism>
<proteinExistence type="predicted"/>